<dbReference type="HOGENOM" id="CLU_002639_3_2_1"/>
<dbReference type="Proteomes" id="UP000030651">
    <property type="component" value="Unassembled WGS sequence"/>
</dbReference>
<reference evidence="3" key="1">
    <citation type="journal article" date="2015" name="BMC Genomics">
        <title>Genomic and transcriptomic analysis of the endophytic fungus Pestalotiopsis fici reveals its lifestyle and high potential for synthesis of natural products.</title>
        <authorList>
            <person name="Wang X."/>
            <person name="Zhang X."/>
            <person name="Liu L."/>
            <person name="Xiang M."/>
            <person name="Wang W."/>
            <person name="Sun X."/>
            <person name="Che Y."/>
            <person name="Guo L."/>
            <person name="Liu G."/>
            <person name="Guo L."/>
            <person name="Wang C."/>
            <person name="Yin W.B."/>
            <person name="Stadler M."/>
            <person name="Zhang X."/>
            <person name="Liu X."/>
        </authorList>
    </citation>
    <scope>NUCLEOTIDE SEQUENCE [LARGE SCALE GENOMIC DNA]</scope>
    <source>
        <strain evidence="3">W106-1 / CGMCC3.15140</strain>
    </source>
</reference>
<dbReference type="STRING" id="1229662.W3WKF0"/>
<protein>
    <recommendedName>
        <fullName evidence="1">Heterokaryon incompatibility domain-containing protein</fullName>
    </recommendedName>
</protein>
<dbReference type="PANTHER" id="PTHR33112">
    <property type="entry name" value="DOMAIN PROTEIN, PUTATIVE-RELATED"/>
    <property type="match status" value="1"/>
</dbReference>
<dbReference type="EMBL" id="KI912120">
    <property type="protein sequence ID" value="ETS74343.1"/>
    <property type="molecule type" value="Genomic_DNA"/>
</dbReference>
<dbReference type="InterPro" id="IPR010730">
    <property type="entry name" value="HET"/>
</dbReference>
<dbReference type="GeneID" id="19279222"/>
<gene>
    <name evidence="2" type="ORF">PFICI_14209</name>
</gene>
<dbReference type="KEGG" id="pfy:PFICI_14209"/>
<dbReference type="RefSeq" id="XP_007840981.1">
    <property type="nucleotide sequence ID" value="XM_007842790.1"/>
</dbReference>
<dbReference type="OrthoDB" id="2958217at2759"/>
<organism evidence="2 3">
    <name type="scientific">Pestalotiopsis fici (strain W106-1 / CGMCC3.15140)</name>
    <dbReference type="NCBI Taxonomy" id="1229662"/>
    <lineage>
        <taxon>Eukaryota</taxon>
        <taxon>Fungi</taxon>
        <taxon>Dikarya</taxon>
        <taxon>Ascomycota</taxon>
        <taxon>Pezizomycotina</taxon>
        <taxon>Sordariomycetes</taxon>
        <taxon>Xylariomycetidae</taxon>
        <taxon>Amphisphaeriales</taxon>
        <taxon>Sporocadaceae</taxon>
        <taxon>Pestalotiopsis</taxon>
    </lineage>
</organism>
<dbReference type="PANTHER" id="PTHR33112:SF16">
    <property type="entry name" value="HETEROKARYON INCOMPATIBILITY DOMAIN-CONTAINING PROTEIN"/>
    <property type="match status" value="1"/>
</dbReference>
<sequence length="713" mass="81451">MRESFTAYPDKHGLMATISLVIDPSQKHLLCSQCAKFQIRIIAKDYNEEDALGLIASNHFIRQEYADTFPNLPKMADRAAHGCSLCRFIRSSLLEEYHRQGLDSASPPESGRMLLTAQVDEDCYQKSSLSLYRRSRHQTILVEAPGFQADVGRRDIKYQIAIQMFEEPSLPLSDPLSMNNVKSIKQWLLTCQRDHHICKSKLQGYTPTRILKIKNDILQLTSEKIVGGGYAALSYCWGSIPNEENGFLTTRSNLAPRMLGFSLSELPNTLQDAVRTARALGIDYIWIDAICIIQDDSKDWTKEALLMSEIYGNALVTIAAATSESSFDGFLNRHSSYRWTSKYAFKELQSFHSSTLSDKSGDIYLRYPPETSIDKFLRTCRWATRGWTLQEALLSTRILYFTKDVIYCECAVSQKLESPGHKLPKHDVLSMLISESKVISATEKVLKKETYLSYWYGAVETYTRRNLTALSDKLPAMDGLAASFKEMIDDTYIYGLWRTDLHRGLLWHSWSGLPSKCHKNEYRAPSWSWASRDGLVTWDEKTRQPGWESLIQVVDIVPHFMGSDENETACAHLELNAPVAMLKDVLLSNCPEDVSGEQIKSFLDEWNVASLQDENERIGTFIIDDGWGTEISLHEIRMMLVAKRESPQNFQALLIRPCQDMNVFERVGAFIYMEYHRDPSHSDDEYGTYLCEDLLEDFEPCLEQFKPGRLTLI</sequence>
<accession>W3WKF0</accession>
<keyword evidence="3" id="KW-1185">Reference proteome</keyword>
<dbReference type="eggNOG" id="ENOG502RVZF">
    <property type="taxonomic scope" value="Eukaryota"/>
</dbReference>
<dbReference type="InParanoid" id="W3WKF0"/>
<feature type="domain" description="Heterokaryon incompatibility" evidence="1">
    <location>
        <begin position="230"/>
        <end position="391"/>
    </location>
</feature>
<evidence type="ECO:0000313" key="3">
    <source>
        <dbReference type="Proteomes" id="UP000030651"/>
    </source>
</evidence>
<dbReference type="Pfam" id="PF06985">
    <property type="entry name" value="HET"/>
    <property type="match status" value="1"/>
</dbReference>
<proteinExistence type="predicted"/>
<dbReference type="OMA" id="RIHICND"/>
<evidence type="ECO:0000313" key="2">
    <source>
        <dbReference type="EMBL" id="ETS74343.1"/>
    </source>
</evidence>
<dbReference type="AlphaFoldDB" id="W3WKF0"/>
<name>W3WKF0_PESFW</name>
<evidence type="ECO:0000259" key="1">
    <source>
        <dbReference type="Pfam" id="PF06985"/>
    </source>
</evidence>